<proteinExistence type="predicted"/>
<feature type="transmembrane region" description="Helical" evidence="1">
    <location>
        <begin position="12"/>
        <end position="32"/>
    </location>
</feature>
<keyword evidence="1" id="KW-1133">Transmembrane helix</keyword>
<dbReference type="RefSeq" id="WP_009571844.1">
    <property type="nucleotide sequence ID" value="NZ_CAXASY010000004.1"/>
</dbReference>
<evidence type="ECO:0000313" key="2">
    <source>
        <dbReference type="EMBL" id="SDE78108.1"/>
    </source>
</evidence>
<accession>A0A1G7FQH8</accession>
<evidence type="ECO:0000313" key="3">
    <source>
        <dbReference type="Proteomes" id="UP000182284"/>
    </source>
</evidence>
<protein>
    <submittedName>
        <fullName evidence="2">Uncharacterized protein</fullName>
    </submittedName>
</protein>
<gene>
    <name evidence="2" type="ORF">SAMN04488117_101194</name>
</gene>
<dbReference type="OrthoDB" id="7870097at2"/>
<name>A0A1G7FQH8_9RHOB</name>
<dbReference type="EMBL" id="FNBL01000001">
    <property type="protein sequence ID" value="SDE78108.1"/>
    <property type="molecule type" value="Genomic_DNA"/>
</dbReference>
<feature type="transmembrane region" description="Helical" evidence="1">
    <location>
        <begin position="44"/>
        <end position="66"/>
    </location>
</feature>
<keyword evidence="1" id="KW-0472">Membrane</keyword>
<evidence type="ECO:0000256" key="1">
    <source>
        <dbReference type="SAM" id="Phobius"/>
    </source>
</evidence>
<reference evidence="2 3" key="1">
    <citation type="submission" date="2016-10" db="EMBL/GenBank/DDBJ databases">
        <authorList>
            <person name="de Groot N.N."/>
        </authorList>
    </citation>
    <scope>NUCLEOTIDE SEQUENCE [LARGE SCALE GENOMIC DNA]</scope>
    <source>
        <strain evidence="2 3">DSM 27375</strain>
    </source>
</reference>
<dbReference type="AlphaFoldDB" id="A0A1G7FQH8"/>
<organism evidence="2 3">
    <name type="scientific">Celeribacter baekdonensis</name>
    <dbReference type="NCBI Taxonomy" id="875171"/>
    <lineage>
        <taxon>Bacteria</taxon>
        <taxon>Pseudomonadati</taxon>
        <taxon>Pseudomonadota</taxon>
        <taxon>Alphaproteobacteria</taxon>
        <taxon>Rhodobacterales</taxon>
        <taxon>Roseobacteraceae</taxon>
        <taxon>Celeribacter</taxon>
    </lineage>
</organism>
<sequence>MHLELLPLFAKQSLGVAVGVFIGAIIGLSVRAKRAGTKGLYKDSVYATAFLASMLAFAAMTLIRLITFKG</sequence>
<keyword evidence="1" id="KW-0812">Transmembrane</keyword>
<dbReference type="Proteomes" id="UP000182284">
    <property type="component" value="Unassembled WGS sequence"/>
</dbReference>